<dbReference type="InterPro" id="IPR037066">
    <property type="entry name" value="Plug_dom_sf"/>
</dbReference>
<keyword evidence="3 8" id="KW-1134">Transmembrane beta strand</keyword>
<sequence length="1066" mass="116985">MFCCGFAQSQTKINGTVSDKNEPLPAASVLIKGTSRGVVTDFDGNFEITASENETLVVSYLGYVAQEILIGNKTTFNIILKADSSTLDEIVVIGYGSVKRKDLTGSVVSLKAEDLDKVQNVSFEGALAAKASGVQVIASEGGPGAGFKVRVRGGTSINASNDPLYVIDGFAISGESESSSIGLGNSTTSPLASIDPSTIESIEVLKDASATAIYGSRGANGVIIITTKKGKKGRVDVNFETFTGFSVLSNKIDLLNAQEFVDWRYEYTPWDPNNPNDQFGRAFRDQFGNNVDLRDPRVILTDWQDEISRTAIIKNNKISITGGSDKSSYAASFSHLDQQGIIRTSNYERYNLNLRLDQNITENLKGGMNLNFGYNKRNGVVSAANENANGRAGIVTNSILFSPVQGLTRLPGAQYDDEGRLLALRDGDIVNPNRTLEENINRGKGSNVFGSVYLEYKIADGLKFKTSLRGNAYNNKGQAYFSGKFGWGQFTNGRIFTNFSQGSGVITEQNLNYNKSFGNHRLNITAVFEQQEGSFEFAALNATGFAIPGVNLDNLGTAAETLPTRSDFVKNTLRSYLARIQYDFSNRFTVNLSGRYDGSSRFAEENRWGFFPSAGVAWKISNEEFFKDVKFIDNAKIRASYGETGNNQIGSFRSLEATQLGAYVFGGSTFTSGLSINQLANPDLTWETTRQYDVGLNLAMFNNRVNLEIDYYSKETRDLLLEVPIPATSGFEFAFKNLGAVSNKGLEISINSTNIDTENFTWNSNFNISFNKNRVLNLGGANEFFTTAIGDNQITNDYIIRVGEALGSFYGVKTDGVYNYSDFVEFDGLTDAEAAAKIIQDGVAQNVPYYDVFYTLKNGTVTTQGVTQYRPGLPKFQNQNPGEDNIVNSEDRVILGNSQPIHFGGFTNNFTYKNFDLSILTSWSYGNEIYNKNRVRLGFQEVPFFNKGGFVRDRWTPTNPNTDVPGIWGNGDGGFTGLANSSYIEDGSFIRIANVTLGYRLSKSTLEVLGLKSLRIYGSIDNLYVFTNYSGYDPDVSVGRNQLTPGLDSDSYPRSRAFRIGLNVGL</sequence>
<evidence type="ECO:0000313" key="13">
    <source>
        <dbReference type="Proteomes" id="UP000238882"/>
    </source>
</evidence>
<evidence type="ECO:0000256" key="7">
    <source>
        <dbReference type="ARBA" id="ARBA00023237"/>
    </source>
</evidence>
<comment type="similarity">
    <text evidence="8 9">Belongs to the TonB-dependent receptor family.</text>
</comment>
<dbReference type="NCBIfam" id="TIGR04057">
    <property type="entry name" value="SusC_RagA_signa"/>
    <property type="match status" value="1"/>
</dbReference>
<evidence type="ECO:0000256" key="3">
    <source>
        <dbReference type="ARBA" id="ARBA00022452"/>
    </source>
</evidence>
<feature type="domain" description="TonB-dependent receptor plug" evidence="11">
    <location>
        <begin position="100"/>
        <end position="222"/>
    </location>
</feature>
<dbReference type="Pfam" id="PF13715">
    <property type="entry name" value="CarbopepD_reg_2"/>
    <property type="match status" value="1"/>
</dbReference>
<dbReference type="PROSITE" id="PS52016">
    <property type="entry name" value="TONB_DEPENDENT_REC_3"/>
    <property type="match status" value="1"/>
</dbReference>
<dbReference type="InterPro" id="IPR039426">
    <property type="entry name" value="TonB-dep_rcpt-like"/>
</dbReference>
<dbReference type="SUPFAM" id="SSF49464">
    <property type="entry name" value="Carboxypeptidase regulatory domain-like"/>
    <property type="match status" value="1"/>
</dbReference>
<feature type="domain" description="TonB-dependent receptor-like beta-barrel" evidence="10">
    <location>
        <begin position="428"/>
        <end position="781"/>
    </location>
</feature>
<evidence type="ECO:0000256" key="5">
    <source>
        <dbReference type="ARBA" id="ARBA00023077"/>
    </source>
</evidence>
<evidence type="ECO:0000256" key="9">
    <source>
        <dbReference type="RuleBase" id="RU003357"/>
    </source>
</evidence>
<proteinExistence type="inferred from homology"/>
<dbReference type="AlphaFoldDB" id="A0A2S7WTX6"/>
<keyword evidence="13" id="KW-1185">Reference proteome</keyword>
<dbReference type="Proteomes" id="UP000238882">
    <property type="component" value="Unassembled WGS sequence"/>
</dbReference>
<dbReference type="GO" id="GO:0009279">
    <property type="term" value="C:cell outer membrane"/>
    <property type="evidence" value="ECO:0007669"/>
    <property type="project" value="UniProtKB-SubCell"/>
</dbReference>
<dbReference type="Gene3D" id="2.60.40.1120">
    <property type="entry name" value="Carboxypeptidase-like, regulatory domain"/>
    <property type="match status" value="1"/>
</dbReference>
<evidence type="ECO:0000256" key="4">
    <source>
        <dbReference type="ARBA" id="ARBA00022692"/>
    </source>
</evidence>
<dbReference type="InterPro" id="IPR008969">
    <property type="entry name" value="CarboxyPept-like_regulatory"/>
</dbReference>
<comment type="subcellular location">
    <subcellularLocation>
        <location evidence="1 8">Cell outer membrane</location>
        <topology evidence="1 8">Multi-pass membrane protein</topology>
    </subcellularLocation>
</comment>
<name>A0A2S7WTX6_9FLAO</name>
<evidence type="ECO:0000256" key="6">
    <source>
        <dbReference type="ARBA" id="ARBA00023136"/>
    </source>
</evidence>
<keyword evidence="6 8" id="KW-0472">Membrane</keyword>
<evidence type="ECO:0000256" key="1">
    <source>
        <dbReference type="ARBA" id="ARBA00004571"/>
    </source>
</evidence>
<dbReference type="InterPro" id="IPR036942">
    <property type="entry name" value="Beta-barrel_TonB_sf"/>
</dbReference>
<dbReference type="InterPro" id="IPR012910">
    <property type="entry name" value="Plug_dom"/>
</dbReference>
<evidence type="ECO:0000259" key="10">
    <source>
        <dbReference type="Pfam" id="PF00593"/>
    </source>
</evidence>
<dbReference type="InterPro" id="IPR023996">
    <property type="entry name" value="TonB-dep_OMP_SusC/RagA"/>
</dbReference>
<dbReference type="Gene3D" id="2.40.170.20">
    <property type="entry name" value="TonB-dependent receptor, beta-barrel domain"/>
    <property type="match status" value="1"/>
</dbReference>
<dbReference type="Pfam" id="PF00593">
    <property type="entry name" value="TonB_dep_Rec_b-barrel"/>
    <property type="match status" value="1"/>
</dbReference>
<keyword evidence="2 8" id="KW-0813">Transport</keyword>
<comment type="caution">
    <text evidence="12">The sequence shown here is derived from an EMBL/GenBank/DDBJ whole genome shotgun (WGS) entry which is preliminary data.</text>
</comment>
<dbReference type="Pfam" id="PF07715">
    <property type="entry name" value="Plug"/>
    <property type="match status" value="1"/>
</dbReference>
<gene>
    <name evidence="12" type="ORF">BTO18_16255</name>
</gene>
<protein>
    <submittedName>
        <fullName evidence="12">SusC/RagA family TonB-linked outer membrane protein</fullName>
    </submittedName>
</protein>
<dbReference type="EMBL" id="MSCN01000001">
    <property type="protein sequence ID" value="PQJ81048.1"/>
    <property type="molecule type" value="Genomic_DNA"/>
</dbReference>
<dbReference type="SUPFAM" id="SSF56935">
    <property type="entry name" value="Porins"/>
    <property type="match status" value="1"/>
</dbReference>
<keyword evidence="7 8" id="KW-0998">Cell outer membrane</keyword>
<dbReference type="NCBIfam" id="TIGR04056">
    <property type="entry name" value="OMP_RagA_SusC"/>
    <property type="match status" value="1"/>
</dbReference>
<dbReference type="Gene3D" id="2.170.130.10">
    <property type="entry name" value="TonB-dependent receptor, plug domain"/>
    <property type="match status" value="1"/>
</dbReference>
<keyword evidence="5 9" id="KW-0798">TonB box</keyword>
<reference evidence="12 13" key="1">
    <citation type="submission" date="2016-12" db="EMBL/GenBank/DDBJ databases">
        <title>Trade-off between light-utilization and light-protection in marine flavobacteria.</title>
        <authorList>
            <person name="Kumagai Y."/>
            <person name="Yoshizawa S."/>
            <person name="Kogure K."/>
            <person name="Iwasaki W."/>
        </authorList>
    </citation>
    <scope>NUCLEOTIDE SEQUENCE [LARGE SCALE GENOMIC DNA]</scope>
    <source>
        <strain evidence="12 13">NBRC 108759</strain>
    </source>
</reference>
<evidence type="ECO:0000313" key="12">
    <source>
        <dbReference type="EMBL" id="PQJ81048.1"/>
    </source>
</evidence>
<evidence type="ECO:0000259" key="11">
    <source>
        <dbReference type="Pfam" id="PF07715"/>
    </source>
</evidence>
<keyword evidence="4 8" id="KW-0812">Transmembrane</keyword>
<dbReference type="InterPro" id="IPR000531">
    <property type="entry name" value="Beta-barrel_TonB"/>
</dbReference>
<dbReference type="InterPro" id="IPR023997">
    <property type="entry name" value="TonB-dep_OMP_SusC/RagA_CS"/>
</dbReference>
<evidence type="ECO:0000256" key="8">
    <source>
        <dbReference type="PROSITE-ProRule" id="PRU01360"/>
    </source>
</evidence>
<accession>A0A2S7WTX6</accession>
<evidence type="ECO:0000256" key="2">
    <source>
        <dbReference type="ARBA" id="ARBA00022448"/>
    </source>
</evidence>
<organism evidence="12 13">
    <name type="scientific">Polaribacter porphyrae</name>
    <dbReference type="NCBI Taxonomy" id="1137780"/>
    <lineage>
        <taxon>Bacteria</taxon>
        <taxon>Pseudomonadati</taxon>
        <taxon>Bacteroidota</taxon>
        <taxon>Flavobacteriia</taxon>
        <taxon>Flavobacteriales</taxon>
        <taxon>Flavobacteriaceae</taxon>
    </lineage>
</organism>